<evidence type="ECO:0000313" key="2">
    <source>
        <dbReference type="EMBL" id="GAS80253.1"/>
    </source>
</evidence>
<feature type="transmembrane region" description="Helical" evidence="1">
    <location>
        <begin position="6"/>
        <end position="23"/>
    </location>
</feature>
<dbReference type="RefSeq" id="WP_062833158.1">
    <property type="nucleotide sequence ID" value="NZ_BCNV01000001.1"/>
</dbReference>
<reference evidence="3" key="2">
    <citation type="submission" date="2016-01" db="EMBL/GenBank/DDBJ databases">
        <title>Draft Genome Sequence of Paenibacillus amylolyticus Heshi-A3 that Was Isolated from Fermented Rice Bran with Aging Salted Mackerel, Which Was Named Heshiko as Traditional Fermented Seafood in Japan.</title>
        <authorList>
            <person name="Akuzawa S."/>
            <person name="Nakagawa J."/>
            <person name="Kanekatsu T."/>
            <person name="Kubota E."/>
            <person name="Ohtake R."/>
            <person name="Suzuki T."/>
            <person name="Kanesaki Y."/>
        </authorList>
    </citation>
    <scope>NUCLEOTIDE SEQUENCE [LARGE SCALE GENOMIC DNA]</scope>
    <source>
        <strain evidence="3">Heshi-A3</strain>
    </source>
</reference>
<evidence type="ECO:0000256" key="1">
    <source>
        <dbReference type="SAM" id="Phobius"/>
    </source>
</evidence>
<protein>
    <submittedName>
        <fullName evidence="2">Uncharacterized protein</fullName>
    </submittedName>
</protein>
<keyword evidence="1" id="KW-0812">Transmembrane</keyword>
<dbReference type="EMBL" id="BCNV01000001">
    <property type="protein sequence ID" value="GAS80253.1"/>
    <property type="molecule type" value="Genomic_DNA"/>
</dbReference>
<keyword evidence="1" id="KW-0472">Membrane</keyword>
<name>A0A117I094_PAEAM</name>
<reference evidence="2 3" key="1">
    <citation type="journal article" date="2016" name="Genome Announc.">
        <title>Draft Genome Sequence of Paenibacillus amylolyticus Heshi-A3, Isolated from Fermented Rice Bran in a Japanese Fermented Seafood Dish.</title>
        <authorList>
            <person name="Akuzawa S."/>
            <person name="Nagaoka J."/>
            <person name="Kanekatsu M."/>
            <person name="Kubota E."/>
            <person name="Ohtake R."/>
            <person name="Suzuki T."/>
            <person name="Kanesaki Y."/>
        </authorList>
    </citation>
    <scope>NUCLEOTIDE SEQUENCE [LARGE SCALE GENOMIC DNA]</scope>
    <source>
        <strain evidence="2 3">Heshi-A3</strain>
    </source>
</reference>
<sequence>MEDEFHVISIVLGFVAFLIYLFFAFSHRYLAFYGYFIIWGGLLFLSIKLDMDFYLVNQAVPSIVGSLIGLLWGFFSSAGEDASHYRAEKREQRERAVRALEKMANKK</sequence>
<accession>A0A117I094</accession>
<evidence type="ECO:0000313" key="3">
    <source>
        <dbReference type="Proteomes" id="UP000069697"/>
    </source>
</evidence>
<gene>
    <name evidence="2" type="ORF">PAHA3_0323</name>
</gene>
<proteinExistence type="predicted"/>
<dbReference type="AlphaFoldDB" id="A0A117I094"/>
<comment type="caution">
    <text evidence="2">The sequence shown here is derived from an EMBL/GenBank/DDBJ whole genome shotgun (WGS) entry which is preliminary data.</text>
</comment>
<keyword evidence="1" id="KW-1133">Transmembrane helix</keyword>
<feature type="transmembrane region" description="Helical" evidence="1">
    <location>
        <begin position="30"/>
        <end position="47"/>
    </location>
</feature>
<feature type="transmembrane region" description="Helical" evidence="1">
    <location>
        <begin position="53"/>
        <end position="75"/>
    </location>
</feature>
<dbReference type="Proteomes" id="UP000069697">
    <property type="component" value="Unassembled WGS sequence"/>
</dbReference>
<organism evidence="2 3">
    <name type="scientific">Paenibacillus amylolyticus</name>
    <dbReference type="NCBI Taxonomy" id="1451"/>
    <lineage>
        <taxon>Bacteria</taxon>
        <taxon>Bacillati</taxon>
        <taxon>Bacillota</taxon>
        <taxon>Bacilli</taxon>
        <taxon>Bacillales</taxon>
        <taxon>Paenibacillaceae</taxon>
        <taxon>Paenibacillus</taxon>
    </lineage>
</organism>